<dbReference type="PANTHER" id="PTHR10353">
    <property type="entry name" value="GLYCOSYL HYDROLASE"/>
    <property type="match status" value="1"/>
</dbReference>
<keyword evidence="3" id="KW-0326">Glycosidase</keyword>
<evidence type="ECO:0000256" key="5">
    <source>
        <dbReference type="SAM" id="MobiDB-lite"/>
    </source>
</evidence>
<evidence type="ECO:0000313" key="9">
    <source>
        <dbReference type="Proteomes" id="UP000471152"/>
    </source>
</evidence>
<evidence type="ECO:0000313" key="7">
    <source>
        <dbReference type="EMBL" id="NEN52214.1"/>
    </source>
</evidence>
<comment type="caution">
    <text evidence="7">The sequence shown here is derived from an EMBL/GenBank/DDBJ whole genome shotgun (WGS) entry which is preliminary data.</text>
</comment>
<dbReference type="Proteomes" id="UP000468828">
    <property type="component" value="Unassembled WGS sequence"/>
</dbReference>
<reference evidence="7 9" key="2">
    <citation type="submission" date="2020-02" db="EMBL/GenBank/DDBJ databases">
        <title>The WGS of Modestobacter muralis DSM 100205.</title>
        <authorList>
            <person name="Jiang Z."/>
        </authorList>
    </citation>
    <scope>NUCLEOTIDE SEQUENCE [LARGE SCALE GENOMIC DNA]</scope>
    <source>
        <strain evidence="7 9">DSM 100205</strain>
    </source>
</reference>
<evidence type="ECO:0000256" key="4">
    <source>
        <dbReference type="RuleBase" id="RU003690"/>
    </source>
</evidence>
<dbReference type="EMBL" id="JAAGWB010000042">
    <property type="protein sequence ID" value="NEN52214.1"/>
    <property type="molecule type" value="Genomic_DNA"/>
</dbReference>
<dbReference type="InterPro" id="IPR001360">
    <property type="entry name" value="Glyco_hydro_1"/>
</dbReference>
<dbReference type="Gene3D" id="3.20.20.80">
    <property type="entry name" value="Glycosidases"/>
    <property type="match status" value="2"/>
</dbReference>
<keyword evidence="2 7" id="KW-0378">Hydrolase</keyword>
<keyword evidence="8" id="KW-1185">Reference proteome</keyword>
<evidence type="ECO:0000256" key="3">
    <source>
        <dbReference type="ARBA" id="ARBA00023295"/>
    </source>
</evidence>
<dbReference type="PROSITE" id="PS00653">
    <property type="entry name" value="GLYCOSYL_HYDROL_F1_2"/>
    <property type="match status" value="1"/>
</dbReference>
<accession>A0A6P0HDT4</accession>
<reference evidence="6 8" key="1">
    <citation type="submission" date="2020-01" db="EMBL/GenBank/DDBJ databases">
        <title>the WGS Modestobacter muralis CPCC 204518.</title>
        <authorList>
            <person name="Jiang Z."/>
        </authorList>
    </citation>
    <scope>NUCLEOTIDE SEQUENCE [LARGE SCALE GENOMIC DNA]</scope>
    <source>
        <strain evidence="6 8">DSM 100205</strain>
    </source>
</reference>
<dbReference type="RefSeq" id="WP_163611891.1">
    <property type="nucleotide sequence ID" value="NZ_JAAGWB010000042.1"/>
</dbReference>
<dbReference type="GO" id="GO:0016052">
    <property type="term" value="P:carbohydrate catabolic process"/>
    <property type="evidence" value="ECO:0007669"/>
    <property type="project" value="TreeGrafter"/>
</dbReference>
<evidence type="ECO:0000256" key="2">
    <source>
        <dbReference type="ARBA" id="ARBA00022801"/>
    </source>
</evidence>
<dbReference type="Pfam" id="PF00232">
    <property type="entry name" value="Glyco_hydro_1"/>
    <property type="match status" value="2"/>
</dbReference>
<name>A0A6P0HDT4_9ACTN</name>
<dbReference type="Proteomes" id="UP000471152">
    <property type="component" value="Unassembled WGS sequence"/>
</dbReference>
<gene>
    <name evidence="7" type="ORF">G3R41_14960</name>
    <name evidence="6" type="ORF">GCU67_14310</name>
</gene>
<sequence length="401" mass="43003">MTASAQSRPESSATFPDGFLWGTATAAHQVEGGNVNNDHWEMEHAPHSPFAEPSGDACDSWHRWSDDLDLVAGAGLNTYRFSLEWSRIEPAEGEVSRAALDHYRRIVDGCRDRGLAPIATLVHFTMPRWMMHDGGWTGAKAGDRMARFTELALPAVVDAEYVATINEPNLMAVQPVIGGMARRGEEIKGLPVPDQGVAEALIGLHGRSMEVLRGAGSPPAGMTLVGLEYVDEGGGAEPLQAARAAMMDQFLHAARGDDFVGLQVYTAQRFGSDGLIAPPADRQTLAHGMERRPEALGAAVSHAASVLPATPLLVTENGIATADDTDRIAFTTDALRSLSAAIADGADVRGYVHWSLLDNFEWMLGFAPTFGLVAVDRETFTRTPKPSLAWLGEVARRNGLA</sequence>
<dbReference type="InterPro" id="IPR033132">
    <property type="entry name" value="GH_1_N_CS"/>
</dbReference>
<comment type="similarity">
    <text evidence="1 4">Belongs to the glycosyl hydrolase 1 family.</text>
</comment>
<evidence type="ECO:0000256" key="1">
    <source>
        <dbReference type="ARBA" id="ARBA00010838"/>
    </source>
</evidence>
<dbReference type="PANTHER" id="PTHR10353:SF36">
    <property type="entry name" value="LP05116P"/>
    <property type="match status" value="1"/>
</dbReference>
<protein>
    <submittedName>
        <fullName evidence="7">Glycoside hydrolase family 1 protein</fullName>
    </submittedName>
</protein>
<organism evidence="7 9">
    <name type="scientific">Modestobacter muralis</name>
    <dbReference type="NCBI Taxonomy" id="1608614"/>
    <lineage>
        <taxon>Bacteria</taxon>
        <taxon>Bacillati</taxon>
        <taxon>Actinomycetota</taxon>
        <taxon>Actinomycetes</taxon>
        <taxon>Geodermatophilales</taxon>
        <taxon>Geodermatophilaceae</taxon>
        <taxon>Modestobacter</taxon>
    </lineage>
</organism>
<proteinExistence type="inferred from homology"/>
<dbReference type="GO" id="GO:0008422">
    <property type="term" value="F:beta-glucosidase activity"/>
    <property type="evidence" value="ECO:0007669"/>
    <property type="project" value="TreeGrafter"/>
</dbReference>
<dbReference type="PRINTS" id="PR00131">
    <property type="entry name" value="GLHYDRLASE1"/>
</dbReference>
<feature type="region of interest" description="Disordered" evidence="5">
    <location>
        <begin position="36"/>
        <end position="56"/>
    </location>
</feature>
<dbReference type="SUPFAM" id="SSF51445">
    <property type="entry name" value="(Trans)glycosidases"/>
    <property type="match status" value="1"/>
</dbReference>
<dbReference type="AlphaFoldDB" id="A0A6P0HDT4"/>
<dbReference type="InterPro" id="IPR017853">
    <property type="entry name" value="GH"/>
</dbReference>
<dbReference type="EMBL" id="JAAGWH010000040">
    <property type="protein sequence ID" value="NEK95326.1"/>
    <property type="molecule type" value="Genomic_DNA"/>
</dbReference>
<evidence type="ECO:0000313" key="6">
    <source>
        <dbReference type="EMBL" id="NEK95326.1"/>
    </source>
</evidence>
<dbReference type="GO" id="GO:0005829">
    <property type="term" value="C:cytosol"/>
    <property type="evidence" value="ECO:0007669"/>
    <property type="project" value="TreeGrafter"/>
</dbReference>
<evidence type="ECO:0000313" key="8">
    <source>
        <dbReference type="Proteomes" id="UP000468828"/>
    </source>
</evidence>